<sequence length="213" mass="23146">MCFTLFATGTAWVADKFKKLESRGSIVFADPFVFLSGGLAAIAGRATFFIGFLAGLVMRVICNPINRVRDESLRTGESFLTTAQSLRKKTYLQFYYTTPNILANALYIGVLMVCFEGIRRFMERNGASTDNYLSVVATNTVAGGAAAAVASTVTYPYSAHRYLQTVIHDSAICRGLPATLLKEVPMMAVSFGVFSALQPVIAPHHGKRVGFGY</sequence>
<dbReference type="SUPFAM" id="SSF103506">
    <property type="entry name" value="Mitochondrial carrier"/>
    <property type="match status" value="1"/>
</dbReference>
<keyword evidence="3 4" id="KW-0472">Membrane</keyword>
<dbReference type="OrthoDB" id="270370at2759"/>
<dbReference type="InterPro" id="IPR023395">
    <property type="entry name" value="MCP_dom_sf"/>
</dbReference>
<reference evidence="6" key="1">
    <citation type="submission" date="2015-09" db="EMBL/GenBank/DDBJ databases">
        <authorList>
            <consortium name="Pathogen Informatics"/>
        </authorList>
    </citation>
    <scope>NUCLEOTIDE SEQUENCE [LARGE SCALE GENOMIC DNA]</scope>
    <source>
        <strain evidence="6">Lake Konstanz</strain>
    </source>
</reference>
<feature type="transmembrane region" description="Helical" evidence="4">
    <location>
        <begin position="94"/>
        <end position="115"/>
    </location>
</feature>
<organism evidence="5 6">
    <name type="scientific">Bodo saltans</name>
    <name type="common">Flagellated protozoan</name>
    <dbReference type="NCBI Taxonomy" id="75058"/>
    <lineage>
        <taxon>Eukaryota</taxon>
        <taxon>Discoba</taxon>
        <taxon>Euglenozoa</taxon>
        <taxon>Kinetoplastea</taxon>
        <taxon>Metakinetoplastina</taxon>
        <taxon>Eubodonida</taxon>
        <taxon>Bodonidae</taxon>
        <taxon>Bodo</taxon>
    </lineage>
</organism>
<evidence type="ECO:0000256" key="4">
    <source>
        <dbReference type="SAM" id="Phobius"/>
    </source>
</evidence>
<dbReference type="GO" id="GO:0016020">
    <property type="term" value="C:membrane"/>
    <property type="evidence" value="ECO:0007669"/>
    <property type="project" value="UniProtKB-SubCell"/>
</dbReference>
<keyword evidence="2 4" id="KW-0812">Transmembrane</keyword>
<keyword evidence="4" id="KW-1133">Transmembrane helix</keyword>
<dbReference type="Proteomes" id="UP000051952">
    <property type="component" value="Unassembled WGS sequence"/>
</dbReference>
<dbReference type="OMA" id="LVMRVIC"/>
<evidence type="ECO:0000313" key="5">
    <source>
        <dbReference type="EMBL" id="CUF24753.1"/>
    </source>
</evidence>
<name>A0A0S4IQI4_BODSA</name>
<proteinExistence type="predicted"/>
<evidence type="ECO:0000256" key="3">
    <source>
        <dbReference type="ARBA" id="ARBA00023136"/>
    </source>
</evidence>
<keyword evidence="6" id="KW-1185">Reference proteome</keyword>
<comment type="subcellular location">
    <subcellularLocation>
        <location evidence="1">Membrane</location>
    </subcellularLocation>
</comment>
<dbReference type="VEuPathDB" id="TriTrypDB:BSAL_60600"/>
<feature type="transmembrane region" description="Helical" evidence="4">
    <location>
        <begin position="32"/>
        <end position="58"/>
    </location>
</feature>
<evidence type="ECO:0000256" key="2">
    <source>
        <dbReference type="ARBA" id="ARBA00022692"/>
    </source>
</evidence>
<dbReference type="Gene3D" id="1.50.40.10">
    <property type="entry name" value="Mitochondrial carrier domain"/>
    <property type="match status" value="1"/>
</dbReference>
<accession>A0A0S4IQI4</accession>
<evidence type="ECO:0000256" key="1">
    <source>
        <dbReference type="ARBA" id="ARBA00004370"/>
    </source>
</evidence>
<dbReference type="AlphaFoldDB" id="A0A0S4IQI4"/>
<protein>
    <submittedName>
        <fullName evidence="5">Uncharacterized protein</fullName>
    </submittedName>
</protein>
<dbReference type="EMBL" id="CYKH01000275">
    <property type="protein sequence ID" value="CUF24753.1"/>
    <property type="molecule type" value="Genomic_DNA"/>
</dbReference>
<evidence type="ECO:0000313" key="6">
    <source>
        <dbReference type="Proteomes" id="UP000051952"/>
    </source>
</evidence>
<gene>
    <name evidence="5" type="ORF">BSAL_60600</name>
</gene>